<comment type="caution">
    <text evidence="1">The sequence shown here is derived from an EMBL/GenBank/DDBJ whole genome shotgun (WGS) entry which is preliminary data.</text>
</comment>
<reference evidence="1" key="1">
    <citation type="submission" date="2020-05" db="EMBL/GenBank/DDBJ databases">
        <title>Large-scale comparative analyses of tick genomes elucidate their genetic diversity and vector capacities.</title>
        <authorList>
            <person name="Jia N."/>
            <person name="Wang J."/>
            <person name="Shi W."/>
            <person name="Du L."/>
            <person name="Sun Y."/>
            <person name="Zhan W."/>
            <person name="Jiang J."/>
            <person name="Wang Q."/>
            <person name="Zhang B."/>
            <person name="Ji P."/>
            <person name="Sakyi L.B."/>
            <person name="Cui X."/>
            <person name="Yuan T."/>
            <person name="Jiang B."/>
            <person name="Yang W."/>
            <person name="Lam T.T.-Y."/>
            <person name="Chang Q."/>
            <person name="Ding S."/>
            <person name="Wang X."/>
            <person name="Zhu J."/>
            <person name="Ruan X."/>
            <person name="Zhao L."/>
            <person name="Wei J."/>
            <person name="Que T."/>
            <person name="Du C."/>
            <person name="Cheng J."/>
            <person name="Dai P."/>
            <person name="Han X."/>
            <person name="Huang E."/>
            <person name="Gao Y."/>
            <person name="Liu J."/>
            <person name="Shao H."/>
            <person name="Ye R."/>
            <person name="Li L."/>
            <person name="Wei W."/>
            <person name="Wang X."/>
            <person name="Wang C."/>
            <person name="Yang T."/>
            <person name="Huo Q."/>
            <person name="Li W."/>
            <person name="Guo W."/>
            <person name="Chen H."/>
            <person name="Zhou L."/>
            <person name="Ni X."/>
            <person name="Tian J."/>
            <person name="Zhou Y."/>
            <person name="Sheng Y."/>
            <person name="Liu T."/>
            <person name="Pan Y."/>
            <person name="Xia L."/>
            <person name="Li J."/>
            <person name="Zhao F."/>
            <person name="Cao W."/>
        </authorList>
    </citation>
    <scope>NUCLEOTIDE SEQUENCE</scope>
    <source>
        <strain evidence="1">Dsil-2018</strain>
    </source>
</reference>
<protein>
    <submittedName>
        <fullName evidence="1">Uncharacterized protein</fullName>
    </submittedName>
</protein>
<gene>
    <name evidence="1" type="ORF">HPB49_015663</name>
</gene>
<evidence type="ECO:0000313" key="1">
    <source>
        <dbReference type="EMBL" id="KAH7974445.1"/>
    </source>
</evidence>
<sequence length="784" mass="86980">MFDRVGGLDSHIQQLKEMILFPLIYPEVFERFKITPPRGVLFYGPPGTGKTLVARALANECARGDSRVAFFMRKGADCLSKWVGESERQLRLLFDQAYSMRPSIIFFDEIDGLAPVRSTRQDQIHSSIVSTLLALMDGLDSRGEVVVIGATNRIDAIDPALRRPGRFDRDILQIHTRDWHPAPSQALLSELAARCTGYCGADLKALCSEAALVALRRSFPQIYASKEKLQLNIDTVQILPEDYDRAMRKIVPASQRCGASPARPLSTTVRPLLCPLVEKALVYMQKAFAAGLHKSSIAQRLTGQDGNQSDDSSVVSDDEVMNGVCNSTVDLTEEVAGTESIIPSIRSRFAASRSTSHRPRLLICGRPGLGQTTHVAPAVLHLLEHLPLHRLDLPSLHSVTARAPEEACAQVLQEAQRVLPGVLYLPHVCQWWETLGDAVRATFLTLLSDLEPLTPVLWLATADVPFNELPPQVQQLFGPSEVLEMVPPTEAERRSFFAPVFTKAATPPRPKRPPPEQMPALPAAPPPEPRKLTPSELERLRQQEEATLRELRLFLRDILTKLMRDRRYSMFAKPVDALEVPDYLEVIKQPMDMETMMVKIDLHKYQTVAQFLQDIELICSNALEYNPDRNPMDKNIRHRACALQDAAKALVDTELDWGFEKICQDIVQARKERGKGGASALCTEELPRRSATCPSDLRHPVPDLPQVEASNEEGGPKRFSRRLRGMVVVTDEEDAAENGAVNATAEDKNEITPPTQTTTAQDAVVEMADASAPGQPVVVQAFVD</sequence>
<evidence type="ECO:0000313" key="2">
    <source>
        <dbReference type="Proteomes" id="UP000821865"/>
    </source>
</evidence>
<dbReference type="EMBL" id="CM023479">
    <property type="protein sequence ID" value="KAH7974445.1"/>
    <property type="molecule type" value="Genomic_DNA"/>
</dbReference>
<keyword evidence="2" id="KW-1185">Reference proteome</keyword>
<dbReference type="Proteomes" id="UP000821865">
    <property type="component" value="Chromosome 10"/>
</dbReference>
<organism evidence="1 2">
    <name type="scientific">Dermacentor silvarum</name>
    <name type="common">Tick</name>
    <dbReference type="NCBI Taxonomy" id="543639"/>
    <lineage>
        <taxon>Eukaryota</taxon>
        <taxon>Metazoa</taxon>
        <taxon>Ecdysozoa</taxon>
        <taxon>Arthropoda</taxon>
        <taxon>Chelicerata</taxon>
        <taxon>Arachnida</taxon>
        <taxon>Acari</taxon>
        <taxon>Parasitiformes</taxon>
        <taxon>Ixodida</taxon>
        <taxon>Ixodoidea</taxon>
        <taxon>Ixodidae</taxon>
        <taxon>Rhipicephalinae</taxon>
        <taxon>Dermacentor</taxon>
    </lineage>
</organism>
<name>A0ACB8DQ18_DERSI</name>
<accession>A0ACB8DQ18</accession>
<proteinExistence type="predicted"/>